<evidence type="ECO:0000256" key="3">
    <source>
        <dbReference type="ARBA" id="ARBA00022692"/>
    </source>
</evidence>
<feature type="transmembrane region" description="Helical" evidence="6">
    <location>
        <begin position="447"/>
        <end position="467"/>
    </location>
</feature>
<dbReference type="InterPro" id="IPR036259">
    <property type="entry name" value="MFS_trans_sf"/>
</dbReference>
<feature type="transmembrane region" description="Helical" evidence="6">
    <location>
        <begin position="170"/>
        <end position="192"/>
    </location>
</feature>
<evidence type="ECO:0000256" key="1">
    <source>
        <dbReference type="ARBA" id="ARBA00004141"/>
    </source>
</evidence>
<organism evidence="8 9">
    <name type="scientific">Pythium insidiosum</name>
    <name type="common">Pythiosis disease agent</name>
    <dbReference type="NCBI Taxonomy" id="114742"/>
    <lineage>
        <taxon>Eukaryota</taxon>
        <taxon>Sar</taxon>
        <taxon>Stramenopiles</taxon>
        <taxon>Oomycota</taxon>
        <taxon>Peronosporomycetes</taxon>
        <taxon>Pythiales</taxon>
        <taxon>Pythiaceae</taxon>
        <taxon>Pythium</taxon>
    </lineage>
</organism>
<dbReference type="GO" id="GO:0022857">
    <property type="term" value="F:transmembrane transporter activity"/>
    <property type="evidence" value="ECO:0007669"/>
    <property type="project" value="InterPro"/>
</dbReference>
<dbReference type="PROSITE" id="PS00217">
    <property type="entry name" value="SUGAR_TRANSPORT_2"/>
    <property type="match status" value="1"/>
</dbReference>
<dbReference type="PROSITE" id="PS50850">
    <property type="entry name" value="MFS"/>
    <property type="match status" value="1"/>
</dbReference>
<keyword evidence="5 6" id="KW-0472">Membrane</keyword>
<evidence type="ECO:0000259" key="7">
    <source>
        <dbReference type="PROSITE" id="PS50850"/>
    </source>
</evidence>
<evidence type="ECO:0000313" key="9">
    <source>
        <dbReference type="Proteomes" id="UP001209570"/>
    </source>
</evidence>
<proteinExistence type="predicted"/>
<dbReference type="PANTHER" id="PTHR23511">
    <property type="entry name" value="SYNAPTIC VESICLE GLYCOPROTEIN 2"/>
    <property type="match status" value="1"/>
</dbReference>
<name>A0AAD5QAZ9_PYTIN</name>
<feature type="transmembrane region" description="Helical" evidence="6">
    <location>
        <begin position="112"/>
        <end position="133"/>
    </location>
</feature>
<feature type="transmembrane region" description="Helical" evidence="6">
    <location>
        <begin position="291"/>
        <end position="313"/>
    </location>
</feature>
<keyword evidence="2" id="KW-0813">Transport</keyword>
<evidence type="ECO:0000256" key="6">
    <source>
        <dbReference type="SAM" id="Phobius"/>
    </source>
</evidence>
<keyword evidence="4 6" id="KW-1133">Transmembrane helix</keyword>
<dbReference type="InterPro" id="IPR005829">
    <property type="entry name" value="Sugar_transporter_CS"/>
</dbReference>
<dbReference type="CDD" id="cd17316">
    <property type="entry name" value="MFS_SV2_like"/>
    <property type="match status" value="1"/>
</dbReference>
<gene>
    <name evidence="8" type="ORF">P43SY_006037</name>
</gene>
<dbReference type="GO" id="GO:0016020">
    <property type="term" value="C:membrane"/>
    <property type="evidence" value="ECO:0007669"/>
    <property type="project" value="UniProtKB-SubCell"/>
</dbReference>
<dbReference type="EMBL" id="JAKCXM010000118">
    <property type="protein sequence ID" value="KAJ0401783.1"/>
    <property type="molecule type" value="Genomic_DNA"/>
</dbReference>
<feature type="transmembrane region" description="Helical" evidence="6">
    <location>
        <begin position="139"/>
        <end position="158"/>
    </location>
</feature>
<feature type="transmembrane region" description="Helical" evidence="6">
    <location>
        <begin position="353"/>
        <end position="372"/>
    </location>
</feature>
<dbReference type="Proteomes" id="UP001209570">
    <property type="component" value="Unassembled WGS sequence"/>
</dbReference>
<sequence length="497" mass="54614">MAHDANGVSQANKHVEDVQRITRRIDAIGERDPGVFYGLSWWYIGLILLTGFGWAMDAMETMVFIYVSGFIQKDIHMSPHQASFLAGAVFVGSFFGSFLFGSLSDKYGRRPMFMATMFIFLIGLGLCGLSWNITSLTAFRIFGGIGLGGELPVVATLVQELSPKKTRGLIIVLLESFWAFGTMLAVALAFGVAPHTGWRGMFGLCCIPIVFAAAIRFIIPESPKWLASVGRYDEAVAIVEKMERAHGLEPYDDSREVDVVREVHAQLFVPDSHLARIALLFKAPFSVRTTVLWILWFGISMSYYAIFIFMPAIVGKTGVNVNANWGRIMIITAAQLPGYFSAAWLVEVIGRKVTLVVYLMGSFAAALALAYVPHDSFYGVMLSACALAFFLLGAWGCVYAYTPENYPTAIRGIGSAYPAGFSRIGAFSGPYLCSDMLTTWNFSLETILWTFGGVLFFISVVTLVFGYEPRGKNIENLHDGEENAPLKSAFVEASTPI</sequence>
<feature type="transmembrane region" description="Helical" evidence="6">
    <location>
        <begin position="378"/>
        <end position="401"/>
    </location>
</feature>
<dbReference type="PANTHER" id="PTHR23511:SF5">
    <property type="entry name" value="MAJOR FACILITATOR-TYPE TRANSPORTER HXNZ-RELATED"/>
    <property type="match status" value="1"/>
</dbReference>
<feature type="transmembrane region" description="Helical" evidence="6">
    <location>
        <begin position="34"/>
        <end position="56"/>
    </location>
</feature>
<evidence type="ECO:0000256" key="2">
    <source>
        <dbReference type="ARBA" id="ARBA00022448"/>
    </source>
</evidence>
<dbReference type="InterPro" id="IPR005828">
    <property type="entry name" value="MFS_sugar_transport-like"/>
</dbReference>
<dbReference type="InterPro" id="IPR020846">
    <property type="entry name" value="MFS_dom"/>
</dbReference>
<comment type="caution">
    <text evidence="8">The sequence shown here is derived from an EMBL/GenBank/DDBJ whole genome shotgun (WGS) entry which is preliminary data.</text>
</comment>
<dbReference type="Pfam" id="PF00083">
    <property type="entry name" value="Sugar_tr"/>
    <property type="match status" value="1"/>
</dbReference>
<feature type="transmembrane region" description="Helical" evidence="6">
    <location>
        <begin position="325"/>
        <end position="346"/>
    </location>
</feature>
<dbReference type="SUPFAM" id="SSF103473">
    <property type="entry name" value="MFS general substrate transporter"/>
    <property type="match status" value="1"/>
</dbReference>
<dbReference type="Gene3D" id="1.20.1250.20">
    <property type="entry name" value="MFS general substrate transporter like domains"/>
    <property type="match status" value="1"/>
</dbReference>
<accession>A0AAD5QAZ9</accession>
<feature type="transmembrane region" description="Helical" evidence="6">
    <location>
        <begin position="82"/>
        <end position="100"/>
    </location>
</feature>
<feature type="transmembrane region" description="Helical" evidence="6">
    <location>
        <begin position="198"/>
        <end position="219"/>
    </location>
</feature>
<keyword evidence="3 6" id="KW-0812">Transmembrane</keyword>
<keyword evidence="9" id="KW-1185">Reference proteome</keyword>
<comment type="subcellular location">
    <subcellularLocation>
        <location evidence="1">Membrane</location>
        <topology evidence="1">Multi-pass membrane protein</topology>
    </subcellularLocation>
</comment>
<evidence type="ECO:0000313" key="8">
    <source>
        <dbReference type="EMBL" id="KAJ0401783.1"/>
    </source>
</evidence>
<evidence type="ECO:0000256" key="4">
    <source>
        <dbReference type="ARBA" id="ARBA00022989"/>
    </source>
</evidence>
<protein>
    <recommendedName>
        <fullName evidence="7">Major facilitator superfamily (MFS) profile domain-containing protein</fullName>
    </recommendedName>
</protein>
<reference evidence="8" key="1">
    <citation type="submission" date="2021-12" db="EMBL/GenBank/DDBJ databases">
        <title>Prjna785345.</title>
        <authorList>
            <person name="Rujirawat T."/>
            <person name="Krajaejun T."/>
        </authorList>
    </citation>
    <scope>NUCLEOTIDE SEQUENCE</scope>
    <source>
        <strain evidence="8">Pi057C3</strain>
    </source>
</reference>
<dbReference type="AlphaFoldDB" id="A0AAD5QAZ9"/>
<feature type="domain" description="Major facilitator superfamily (MFS) profile" evidence="7">
    <location>
        <begin position="46"/>
        <end position="470"/>
    </location>
</feature>
<evidence type="ECO:0000256" key="5">
    <source>
        <dbReference type="ARBA" id="ARBA00023136"/>
    </source>
</evidence>
<feature type="transmembrane region" description="Helical" evidence="6">
    <location>
        <begin position="408"/>
        <end position="427"/>
    </location>
</feature>